<evidence type="ECO:0000313" key="3">
    <source>
        <dbReference type="EMBL" id="MBC6109365.1"/>
    </source>
</evidence>
<evidence type="ECO:0000259" key="2">
    <source>
        <dbReference type="PROSITE" id="PS50943"/>
    </source>
</evidence>
<dbReference type="Gene3D" id="1.10.260.40">
    <property type="entry name" value="lambda repressor-like DNA-binding domains"/>
    <property type="match status" value="1"/>
</dbReference>
<dbReference type="SUPFAM" id="SSF47413">
    <property type="entry name" value="lambda repressor-like DNA-binding domains"/>
    <property type="match status" value="1"/>
</dbReference>
<dbReference type="CDD" id="cd00093">
    <property type="entry name" value="HTH_XRE"/>
    <property type="match status" value="1"/>
</dbReference>
<dbReference type="RefSeq" id="WP_187069845.1">
    <property type="nucleotide sequence ID" value="NZ_JACRYL010000002.1"/>
</dbReference>
<dbReference type="Pfam" id="PF01381">
    <property type="entry name" value="HTH_3"/>
    <property type="match status" value="1"/>
</dbReference>
<keyword evidence="4" id="KW-1185">Reference proteome</keyword>
<dbReference type="PANTHER" id="PTHR36924:SF1">
    <property type="entry name" value="ANTITOXIN HIGA-1"/>
    <property type="match status" value="1"/>
</dbReference>
<gene>
    <name evidence="3" type="ORF">H7U22_02915</name>
</gene>
<name>A0ABR7KMQ5_9SPHI</name>
<dbReference type="PROSITE" id="PS50943">
    <property type="entry name" value="HTH_CROC1"/>
    <property type="match status" value="1"/>
</dbReference>
<dbReference type="PANTHER" id="PTHR36924">
    <property type="entry name" value="ANTITOXIN HIGA-1"/>
    <property type="match status" value="1"/>
</dbReference>
<dbReference type="InterPro" id="IPR001387">
    <property type="entry name" value="Cro/C1-type_HTH"/>
</dbReference>
<keyword evidence="1" id="KW-0238">DNA-binding</keyword>
<evidence type="ECO:0000256" key="1">
    <source>
        <dbReference type="ARBA" id="ARBA00023125"/>
    </source>
</evidence>
<feature type="domain" description="HTH cro/C1-type" evidence="2">
    <location>
        <begin position="23"/>
        <end position="70"/>
    </location>
</feature>
<dbReference type="Proteomes" id="UP000652755">
    <property type="component" value="Unassembled WGS sequence"/>
</dbReference>
<dbReference type="EMBL" id="JACRYL010000002">
    <property type="protein sequence ID" value="MBC6109365.1"/>
    <property type="molecule type" value="Genomic_DNA"/>
</dbReference>
<proteinExistence type="predicted"/>
<evidence type="ECO:0000313" key="4">
    <source>
        <dbReference type="Proteomes" id="UP000652755"/>
    </source>
</evidence>
<dbReference type="NCBIfam" id="TIGR02607">
    <property type="entry name" value="antidote_HigA"/>
    <property type="match status" value="1"/>
</dbReference>
<dbReference type="InterPro" id="IPR010982">
    <property type="entry name" value="Lambda_DNA-bd_dom_sf"/>
</dbReference>
<protein>
    <submittedName>
        <fullName evidence="3">HigA family addiction module antidote protein</fullName>
    </submittedName>
</protein>
<sequence>MERGIKENTHPGEILREEVIKVNNLTVLKASELLKVTRPTLSNILNGKASITPNMAIRIEKVFGGNAGIWLRLQTSYDLRKAEQEFANSSIDLHKFQYT</sequence>
<accession>A0ABR7KMQ5</accession>
<comment type="caution">
    <text evidence="3">The sequence shown here is derived from an EMBL/GenBank/DDBJ whole genome shotgun (WGS) entry which is preliminary data.</text>
</comment>
<dbReference type="SMART" id="SM00530">
    <property type="entry name" value="HTH_XRE"/>
    <property type="match status" value="1"/>
</dbReference>
<organism evidence="3 4">
    <name type="scientific">Pedobacter fastidiosus</name>
    <dbReference type="NCBI Taxonomy" id="2765361"/>
    <lineage>
        <taxon>Bacteria</taxon>
        <taxon>Pseudomonadati</taxon>
        <taxon>Bacteroidota</taxon>
        <taxon>Sphingobacteriia</taxon>
        <taxon>Sphingobacteriales</taxon>
        <taxon>Sphingobacteriaceae</taxon>
        <taxon>Pedobacter</taxon>
    </lineage>
</organism>
<dbReference type="InterPro" id="IPR013430">
    <property type="entry name" value="Toxin_antidote_HigA"/>
</dbReference>
<reference evidence="3 4" key="1">
    <citation type="submission" date="2020-08" db="EMBL/GenBank/DDBJ databases">
        <authorList>
            <person name="Sun Q."/>
            <person name="Inoue M."/>
        </authorList>
    </citation>
    <scope>NUCLEOTIDE SEQUENCE [LARGE SCALE GENOMIC DNA]</scope>
    <source>
        <strain evidence="3 4">CCM 8938</strain>
    </source>
</reference>